<evidence type="ECO:0000313" key="1">
    <source>
        <dbReference type="EMBL" id="KYG05392.1"/>
    </source>
</evidence>
<accession>A0A150TL07</accession>
<protein>
    <submittedName>
        <fullName evidence="1">Uncharacterized protein</fullName>
    </submittedName>
</protein>
<gene>
    <name evidence="1" type="ORF">BE21_41005</name>
</gene>
<proteinExistence type="predicted"/>
<reference evidence="1 2" key="1">
    <citation type="submission" date="2014-02" db="EMBL/GenBank/DDBJ databases">
        <title>The small core and large imbalanced accessory genome model reveals a collaborative survival strategy of Sorangium cellulosum strains in nature.</title>
        <authorList>
            <person name="Han K."/>
            <person name="Peng R."/>
            <person name="Blom J."/>
            <person name="Li Y.-Z."/>
        </authorList>
    </citation>
    <scope>NUCLEOTIDE SEQUENCE [LARGE SCALE GENOMIC DNA]</scope>
    <source>
        <strain evidence="1 2">So0007-03</strain>
    </source>
</reference>
<sequence>MNGLFNDNHTLELVPEGSGAAAPVGYVFASAGDGGVSQVQRWILYKTYQPFFVKKIELRVPSSPSRRYSSLSAWKAAVTGALWQDGATYVKVNSAVSSAIAGAKAPKLPDSIRPPLSRISVEHAPALNASAGREGAAEVSIDARRAAQSVAGAGQGDLEAERLSDRALRRIAGAGLSRPTRADELDDAVPAQIQIRALLLQRKTGAPDVVAHVYGTDKVNASNADCELNYEYWVVPPQYQPLPASAQGGRSTILDFTTASQKTTTAKFLAEMAATSAQGSQVVAASCVYFKQLPQSI</sequence>
<dbReference type="AlphaFoldDB" id="A0A150TL07"/>
<evidence type="ECO:0000313" key="2">
    <source>
        <dbReference type="Proteomes" id="UP000075502"/>
    </source>
</evidence>
<name>A0A150TL07_SORCE</name>
<dbReference type="Proteomes" id="UP000075502">
    <property type="component" value="Unassembled WGS sequence"/>
</dbReference>
<comment type="caution">
    <text evidence="1">The sequence shown here is derived from an EMBL/GenBank/DDBJ whole genome shotgun (WGS) entry which is preliminary data.</text>
</comment>
<organism evidence="1 2">
    <name type="scientific">Sorangium cellulosum</name>
    <name type="common">Polyangium cellulosum</name>
    <dbReference type="NCBI Taxonomy" id="56"/>
    <lineage>
        <taxon>Bacteria</taxon>
        <taxon>Pseudomonadati</taxon>
        <taxon>Myxococcota</taxon>
        <taxon>Polyangia</taxon>
        <taxon>Polyangiales</taxon>
        <taxon>Polyangiaceae</taxon>
        <taxon>Sorangium</taxon>
    </lineage>
</organism>
<dbReference type="EMBL" id="JEME01002055">
    <property type="protein sequence ID" value="KYG05392.1"/>
    <property type="molecule type" value="Genomic_DNA"/>
</dbReference>